<evidence type="ECO:0000256" key="4">
    <source>
        <dbReference type="ARBA" id="ARBA00023125"/>
    </source>
</evidence>
<dbReference type="Gene3D" id="1.10.1740.10">
    <property type="match status" value="1"/>
</dbReference>
<evidence type="ECO:0000256" key="1">
    <source>
        <dbReference type="ARBA" id="ARBA00010641"/>
    </source>
</evidence>
<feature type="domain" description="RNA polymerase sigma-70 region 2" evidence="6">
    <location>
        <begin position="20"/>
        <end position="83"/>
    </location>
</feature>
<dbReference type="PANTHER" id="PTHR43133:SF8">
    <property type="entry name" value="RNA POLYMERASE SIGMA FACTOR HI_1459-RELATED"/>
    <property type="match status" value="1"/>
</dbReference>
<dbReference type="InterPro" id="IPR013324">
    <property type="entry name" value="RNA_pol_sigma_r3/r4-like"/>
</dbReference>
<dbReference type="InterPro" id="IPR007627">
    <property type="entry name" value="RNA_pol_sigma70_r2"/>
</dbReference>
<gene>
    <name evidence="8" type="ORF">FHX33_002786</name>
</gene>
<dbReference type="InterPro" id="IPR013249">
    <property type="entry name" value="RNA_pol_sigma70_r4_t2"/>
</dbReference>
<dbReference type="Proteomes" id="UP000538196">
    <property type="component" value="Unassembled WGS sequence"/>
</dbReference>
<keyword evidence="3" id="KW-0731">Sigma factor</keyword>
<dbReference type="GO" id="GO:0006352">
    <property type="term" value="P:DNA-templated transcription initiation"/>
    <property type="evidence" value="ECO:0007669"/>
    <property type="project" value="InterPro"/>
</dbReference>
<evidence type="ECO:0000313" key="9">
    <source>
        <dbReference type="Proteomes" id="UP000538196"/>
    </source>
</evidence>
<sequence>MTVSIGAERTNDNALEPFLREIAPDLLAYFTRRVWPTEDAADCLSETLLVLWRRREDLPANEQDHRAWAFGVARRVLANFRRGAIRRIALTDRLRESLSTSAVATGTDETITDALAQLNENDRELVTLILWDGFGVAEAGAVLGLKPATARTRFARAKARLRQLLG</sequence>
<evidence type="ECO:0000256" key="3">
    <source>
        <dbReference type="ARBA" id="ARBA00023082"/>
    </source>
</evidence>
<evidence type="ECO:0000256" key="2">
    <source>
        <dbReference type="ARBA" id="ARBA00023015"/>
    </source>
</evidence>
<comment type="caution">
    <text evidence="8">The sequence shown here is derived from an EMBL/GenBank/DDBJ whole genome shotgun (WGS) entry which is preliminary data.</text>
</comment>
<accession>A0A7W4YJE7</accession>
<dbReference type="SUPFAM" id="SSF88946">
    <property type="entry name" value="Sigma2 domain of RNA polymerase sigma factors"/>
    <property type="match status" value="1"/>
</dbReference>
<dbReference type="InterPro" id="IPR039425">
    <property type="entry name" value="RNA_pol_sigma-70-like"/>
</dbReference>
<proteinExistence type="inferred from homology"/>
<name>A0A7W4YJE7_LEIAQ</name>
<dbReference type="Pfam" id="PF04542">
    <property type="entry name" value="Sigma70_r2"/>
    <property type="match status" value="1"/>
</dbReference>
<dbReference type="InterPro" id="IPR036388">
    <property type="entry name" value="WH-like_DNA-bd_sf"/>
</dbReference>
<dbReference type="GO" id="GO:0003677">
    <property type="term" value="F:DNA binding"/>
    <property type="evidence" value="ECO:0007669"/>
    <property type="project" value="UniProtKB-KW"/>
</dbReference>
<keyword evidence="2" id="KW-0805">Transcription regulation</keyword>
<organism evidence="8 9">
    <name type="scientific">Leifsonia aquatica</name>
    <name type="common">Corynebacterium aquaticum</name>
    <dbReference type="NCBI Taxonomy" id="144185"/>
    <lineage>
        <taxon>Bacteria</taxon>
        <taxon>Bacillati</taxon>
        <taxon>Actinomycetota</taxon>
        <taxon>Actinomycetes</taxon>
        <taxon>Micrococcales</taxon>
        <taxon>Microbacteriaceae</taxon>
        <taxon>Leifsonia</taxon>
    </lineage>
</organism>
<dbReference type="InterPro" id="IPR013325">
    <property type="entry name" value="RNA_pol_sigma_r2"/>
</dbReference>
<evidence type="ECO:0000259" key="6">
    <source>
        <dbReference type="Pfam" id="PF04542"/>
    </source>
</evidence>
<dbReference type="Gene3D" id="1.10.10.10">
    <property type="entry name" value="Winged helix-like DNA-binding domain superfamily/Winged helix DNA-binding domain"/>
    <property type="match status" value="1"/>
</dbReference>
<dbReference type="GO" id="GO:0016987">
    <property type="term" value="F:sigma factor activity"/>
    <property type="evidence" value="ECO:0007669"/>
    <property type="project" value="UniProtKB-KW"/>
</dbReference>
<comment type="similarity">
    <text evidence="1">Belongs to the sigma-70 factor family. ECF subfamily.</text>
</comment>
<protein>
    <submittedName>
        <fullName evidence="8">RNA polymerase sigma-70 factor (ECF subfamily)</fullName>
    </submittedName>
</protein>
<dbReference type="EMBL" id="JACHVP010000003">
    <property type="protein sequence ID" value="MBB2968016.1"/>
    <property type="molecule type" value="Genomic_DNA"/>
</dbReference>
<dbReference type="RefSeq" id="WP_021765455.1">
    <property type="nucleotide sequence ID" value="NZ_DAMDIH010000001.1"/>
</dbReference>
<dbReference type="NCBIfam" id="TIGR02937">
    <property type="entry name" value="sigma70-ECF"/>
    <property type="match status" value="1"/>
</dbReference>
<reference evidence="8 9" key="1">
    <citation type="submission" date="2020-08" db="EMBL/GenBank/DDBJ databases">
        <title>Sequencing the genomes of 1000 actinobacteria strains.</title>
        <authorList>
            <person name="Klenk H.-P."/>
        </authorList>
    </citation>
    <scope>NUCLEOTIDE SEQUENCE [LARGE SCALE GENOMIC DNA]</scope>
    <source>
        <strain evidence="8 9">DSM 20146</strain>
    </source>
</reference>
<feature type="domain" description="RNA polymerase sigma factor 70 region 4 type 2" evidence="7">
    <location>
        <begin position="110"/>
        <end position="161"/>
    </location>
</feature>
<dbReference type="AlphaFoldDB" id="A0A7W4YJE7"/>
<evidence type="ECO:0000313" key="8">
    <source>
        <dbReference type="EMBL" id="MBB2968016.1"/>
    </source>
</evidence>
<keyword evidence="4" id="KW-0238">DNA-binding</keyword>
<dbReference type="InterPro" id="IPR014284">
    <property type="entry name" value="RNA_pol_sigma-70_dom"/>
</dbReference>
<dbReference type="CDD" id="cd06171">
    <property type="entry name" value="Sigma70_r4"/>
    <property type="match status" value="1"/>
</dbReference>
<evidence type="ECO:0000259" key="7">
    <source>
        <dbReference type="Pfam" id="PF08281"/>
    </source>
</evidence>
<dbReference type="SUPFAM" id="SSF88659">
    <property type="entry name" value="Sigma3 and sigma4 domains of RNA polymerase sigma factors"/>
    <property type="match status" value="1"/>
</dbReference>
<keyword evidence="9" id="KW-1185">Reference proteome</keyword>
<keyword evidence="5" id="KW-0804">Transcription</keyword>
<dbReference type="PANTHER" id="PTHR43133">
    <property type="entry name" value="RNA POLYMERASE ECF-TYPE SIGMA FACTO"/>
    <property type="match status" value="1"/>
</dbReference>
<dbReference type="Pfam" id="PF08281">
    <property type="entry name" value="Sigma70_r4_2"/>
    <property type="match status" value="1"/>
</dbReference>
<evidence type="ECO:0000256" key="5">
    <source>
        <dbReference type="ARBA" id="ARBA00023163"/>
    </source>
</evidence>